<dbReference type="GO" id="GO:0008878">
    <property type="term" value="F:glucose-1-phosphate adenylyltransferase activity"/>
    <property type="evidence" value="ECO:0007669"/>
    <property type="project" value="UniProtKB-EC"/>
</dbReference>
<dbReference type="HAMAP" id="MF_00624">
    <property type="entry name" value="GlgC"/>
    <property type="match status" value="1"/>
</dbReference>
<dbReference type="PROSITE" id="PS00810">
    <property type="entry name" value="ADP_GLC_PYROPHOSPH_3"/>
    <property type="match status" value="1"/>
</dbReference>
<evidence type="ECO:0000256" key="7">
    <source>
        <dbReference type="ARBA" id="ARBA00023056"/>
    </source>
</evidence>
<dbReference type="EMBL" id="JANFXK010000025">
    <property type="protein sequence ID" value="MCQ4638316.1"/>
    <property type="molecule type" value="Genomic_DNA"/>
</dbReference>
<evidence type="ECO:0000256" key="6">
    <source>
        <dbReference type="ARBA" id="ARBA00022840"/>
    </source>
</evidence>
<dbReference type="RefSeq" id="WP_256133511.1">
    <property type="nucleotide sequence ID" value="NZ_JANFXK010000025.1"/>
</dbReference>
<dbReference type="InterPro" id="IPR023049">
    <property type="entry name" value="GlgC_bac"/>
</dbReference>
<dbReference type="NCBIfam" id="TIGR02091">
    <property type="entry name" value="glgC"/>
    <property type="match status" value="1"/>
</dbReference>
<comment type="similarity">
    <text evidence="1 9">Belongs to the bacterial/plant glucose-1-phosphate adenylyltransferase family.</text>
</comment>
<comment type="catalytic activity">
    <reaction evidence="9">
        <text>alpha-D-glucose 1-phosphate + ATP + H(+) = ADP-alpha-D-glucose + diphosphate</text>
        <dbReference type="Rhea" id="RHEA:12120"/>
        <dbReference type="ChEBI" id="CHEBI:15378"/>
        <dbReference type="ChEBI" id="CHEBI:30616"/>
        <dbReference type="ChEBI" id="CHEBI:33019"/>
        <dbReference type="ChEBI" id="CHEBI:57498"/>
        <dbReference type="ChEBI" id="CHEBI:58601"/>
        <dbReference type="EC" id="2.7.7.27"/>
    </reaction>
</comment>
<evidence type="ECO:0000256" key="2">
    <source>
        <dbReference type="ARBA" id="ARBA00022600"/>
    </source>
</evidence>
<dbReference type="Pfam" id="PF00483">
    <property type="entry name" value="NTP_transferase"/>
    <property type="match status" value="1"/>
</dbReference>
<comment type="subunit">
    <text evidence="9">Homotetramer.</text>
</comment>
<dbReference type="InterPro" id="IPR011831">
    <property type="entry name" value="ADP-Glc_PPase"/>
</dbReference>
<keyword evidence="2 9" id="KW-0321">Glycogen metabolism</keyword>
<dbReference type="EC" id="2.7.7.27" evidence="9"/>
<dbReference type="PANTHER" id="PTHR43523:SF2">
    <property type="entry name" value="GLUCOSE-1-PHOSPHATE ADENYLYLTRANSFERASE"/>
    <property type="match status" value="1"/>
</dbReference>
<comment type="pathway">
    <text evidence="9">Glycan biosynthesis; glycogen biosynthesis.</text>
</comment>
<evidence type="ECO:0000313" key="12">
    <source>
        <dbReference type="EMBL" id="MCQ4638316.1"/>
    </source>
</evidence>
<reference evidence="12 13" key="1">
    <citation type="submission" date="2022-06" db="EMBL/GenBank/DDBJ databases">
        <title>Isolation of gut microbiota from human fecal samples.</title>
        <authorList>
            <person name="Pamer E.G."/>
            <person name="Barat B."/>
            <person name="Waligurski E."/>
            <person name="Medina S."/>
            <person name="Paddock L."/>
            <person name="Mostad J."/>
        </authorList>
    </citation>
    <scope>NUCLEOTIDE SEQUENCE [LARGE SCALE GENOMIC DNA]</scope>
    <source>
        <strain evidence="12 13">SL.3.17</strain>
    </source>
</reference>
<keyword evidence="4 9" id="KW-0548">Nucleotidyltransferase</keyword>
<dbReference type="CDD" id="cd02508">
    <property type="entry name" value="ADP_Glucose_PP"/>
    <property type="match status" value="1"/>
</dbReference>
<evidence type="ECO:0000313" key="13">
    <source>
        <dbReference type="Proteomes" id="UP001524502"/>
    </source>
</evidence>
<dbReference type="PROSITE" id="PS00808">
    <property type="entry name" value="ADP_GLC_PYROPHOSPH_1"/>
    <property type="match status" value="1"/>
</dbReference>
<dbReference type="Gene3D" id="2.160.10.10">
    <property type="entry name" value="Hexapeptide repeat proteins"/>
    <property type="match status" value="1"/>
</dbReference>
<feature type="domain" description="Glucose-1-phosphate adenylyltransferase/Bifunctional protein GlmU-like C-terminal hexapeptide" evidence="11">
    <location>
        <begin position="291"/>
        <end position="362"/>
    </location>
</feature>
<feature type="binding site" evidence="9">
    <location>
        <begin position="180"/>
        <end position="181"/>
    </location>
    <ligand>
        <name>alpha-D-glucose 1-phosphate</name>
        <dbReference type="ChEBI" id="CHEBI:58601"/>
    </ligand>
</feature>
<proteinExistence type="inferred from homology"/>
<feature type="binding site" evidence="9">
    <location>
        <position position="165"/>
    </location>
    <ligand>
        <name>alpha-D-glucose 1-phosphate</name>
        <dbReference type="ChEBI" id="CHEBI:58601"/>
    </ligand>
</feature>
<keyword evidence="13" id="KW-1185">Reference proteome</keyword>
<dbReference type="SUPFAM" id="SSF53448">
    <property type="entry name" value="Nucleotide-diphospho-sugar transferases"/>
    <property type="match status" value="1"/>
</dbReference>
<accession>A0ABT1RSY2</accession>
<evidence type="ECO:0000256" key="9">
    <source>
        <dbReference type="HAMAP-Rule" id="MF_00624"/>
    </source>
</evidence>
<dbReference type="Pfam" id="PF24894">
    <property type="entry name" value="Hexapep_GlmU"/>
    <property type="match status" value="1"/>
</dbReference>
<dbReference type="PROSITE" id="PS00809">
    <property type="entry name" value="ADP_GLC_PYROPHOSPH_2"/>
    <property type="match status" value="1"/>
</dbReference>
<feature type="site" description="Could play a key role in the communication between the regulatory and the substrate sites" evidence="9">
    <location>
        <position position="99"/>
    </location>
</feature>
<dbReference type="Gene3D" id="3.90.550.10">
    <property type="entry name" value="Spore Coat Polysaccharide Biosynthesis Protein SpsA, Chain A"/>
    <property type="match status" value="1"/>
</dbReference>
<dbReference type="InterPro" id="IPR005835">
    <property type="entry name" value="NTP_transferase_dom"/>
</dbReference>
<dbReference type="SUPFAM" id="SSF51161">
    <property type="entry name" value="Trimeric LpxA-like enzymes"/>
    <property type="match status" value="1"/>
</dbReference>
<feature type="binding site" evidence="9">
    <location>
        <position position="191"/>
    </location>
    <ligand>
        <name>alpha-D-glucose 1-phosphate</name>
        <dbReference type="ChEBI" id="CHEBI:58601"/>
    </ligand>
</feature>
<evidence type="ECO:0000256" key="5">
    <source>
        <dbReference type="ARBA" id="ARBA00022741"/>
    </source>
</evidence>
<dbReference type="NCBIfam" id="NF003670">
    <property type="entry name" value="PRK05293.1"/>
    <property type="match status" value="1"/>
</dbReference>
<evidence type="ECO:0000256" key="8">
    <source>
        <dbReference type="ARBA" id="ARBA00023277"/>
    </source>
</evidence>
<dbReference type="PANTHER" id="PTHR43523">
    <property type="entry name" value="GLUCOSE-1-PHOSPHATE ADENYLYLTRANSFERASE-RELATED"/>
    <property type="match status" value="1"/>
</dbReference>
<sequence length="386" mass="42140">MRKQECVAMLLAGGQGSRLGALTRNIAKPAVAFGGKYRIIDFSLSNCTNSNIHTVGVLTQYKPLLLNSYIGTGAAWDLDDAYGGVFVLPPYATEAGGQWYQGTADAIFQNVDFIDSYDPQYVLVISGDHLYKMDYSLMLDFHKQTGADLTISVMEVAWEDAGRFGILTADRDGRISKFAEKPSCPDSNLASMGIYVFNWNVLKEALIKDSFDTQSDHDFGKNVIPMLLGEGKKLYAYTFTGYWQDVGTIDSYYNTNMELLDPDSQFNIFEEDMRIFSNSNIYPPHYIGHGAAVENSLICNGSRVLGDVKSSILSFDVSIEEGASVADSILLPGASVKKGAQVFRSIVGENSTVAANSVLGNRKGREITVIGDNELAGNRQKGGAHE</sequence>
<evidence type="ECO:0000256" key="4">
    <source>
        <dbReference type="ARBA" id="ARBA00022695"/>
    </source>
</evidence>
<gene>
    <name evidence="9" type="primary">glgC</name>
    <name evidence="12" type="ORF">NE619_16415</name>
</gene>
<keyword evidence="7 9" id="KW-0320">Glycogen biosynthesis</keyword>
<feature type="site" description="Could play a key role in the communication between the regulatory and the substrate sites" evidence="9">
    <location>
        <position position="60"/>
    </location>
</feature>
<evidence type="ECO:0000259" key="11">
    <source>
        <dbReference type="Pfam" id="PF24894"/>
    </source>
</evidence>
<keyword evidence="6 9" id="KW-0067">ATP-binding</keyword>
<dbReference type="InterPro" id="IPR029044">
    <property type="entry name" value="Nucleotide-diphossugar_trans"/>
</dbReference>
<comment type="caution">
    <text evidence="12">The sequence shown here is derived from an EMBL/GenBank/DDBJ whole genome shotgun (WGS) entry which is preliminary data.</text>
</comment>
<protein>
    <recommendedName>
        <fullName evidence="9">Glucose-1-phosphate adenylyltransferase</fullName>
        <ecNumber evidence="9">2.7.7.27</ecNumber>
    </recommendedName>
    <alternativeName>
        <fullName evidence="9">ADP-glucose pyrophosphorylase</fullName>
        <shortName evidence="9">ADPGlc PPase</shortName>
    </alternativeName>
    <alternativeName>
        <fullName evidence="9">ADP-glucose synthase</fullName>
    </alternativeName>
</protein>
<keyword evidence="3 9" id="KW-0808">Transferase</keyword>
<name>A0ABT1RSY2_9FIRM</name>
<dbReference type="InterPro" id="IPR011004">
    <property type="entry name" value="Trimer_LpxA-like_sf"/>
</dbReference>
<keyword evidence="8 9" id="KW-0119">Carbohydrate metabolism</keyword>
<dbReference type="InterPro" id="IPR005836">
    <property type="entry name" value="ADP_Glu_pyroP_CS"/>
</dbReference>
<dbReference type="Proteomes" id="UP001524502">
    <property type="component" value="Unassembled WGS sequence"/>
</dbReference>
<evidence type="ECO:0000256" key="1">
    <source>
        <dbReference type="ARBA" id="ARBA00010443"/>
    </source>
</evidence>
<comment type="function">
    <text evidence="9">Involved in the biosynthesis of ADP-glucose, a building block required for the elongation reactions to produce glycogen. Catalyzes the reaction between ATP and alpha-D-glucose 1-phosphate (G1P) to produce pyrophosphate and ADP-Glc.</text>
</comment>
<keyword evidence="5 9" id="KW-0547">Nucleotide-binding</keyword>
<dbReference type="InterPro" id="IPR056818">
    <property type="entry name" value="GlmU/GlgC-like_hexapep"/>
</dbReference>
<evidence type="ECO:0000259" key="10">
    <source>
        <dbReference type="Pfam" id="PF00483"/>
    </source>
</evidence>
<evidence type="ECO:0000256" key="3">
    <source>
        <dbReference type="ARBA" id="ARBA00022679"/>
    </source>
</evidence>
<feature type="domain" description="Nucleotidyl transferase" evidence="10">
    <location>
        <begin position="8"/>
        <end position="260"/>
    </location>
</feature>
<feature type="binding site" evidence="9">
    <location>
        <position position="100"/>
    </location>
    <ligand>
        <name>alpha-D-glucose 1-phosphate</name>
        <dbReference type="ChEBI" id="CHEBI:58601"/>
    </ligand>
</feature>
<organism evidence="12 13">
    <name type="scientific">Anaerovorax odorimutans</name>
    <dbReference type="NCBI Taxonomy" id="109327"/>
    <lineage>
        <taxon>Bacteria</taxon>
        <taxon>Bacillati</taxon>
        <taxon>Bacillota</taxon>
        <taxon>Clostridia</taxon>
        <taxon>Peptostreptococcales</taxon>
        <taxon>Anaerovoracaceae</taxon>
        <taxon>Anaerovorax</taxon>
    </lineage>
</organism>